<organism evidence="1">
    <name type="scientific">Quercus suber</name>
    <name type="common">Cork oak</name>
    <dbReference type="NCBI Taxonomy" id="58331"/>
    <lineage>
        <taxon>Eukaryota</taxon>
        <taxon>Viridiplantae</taxon>
        <taxon>Streptophyta</taxon>
        <taxon>Embryophyta</taxon>
        <taxon>Tracheophyta</taxon>
        <taxon>Spermatophyta</taxon>
        <taxon>Magnoliopsida</taxon>
        <taxon>eudicotyledons</taxon>
        <taxon>Gunneridae</taxon>
        <taxon>Pentapetalae</taxon>
        <taxon>rosids</taxon>
        <taxon>fabids</taxon>
        <taxon>Fagales</taxon>
        <taxon>Fagaceae</taxon>
        <taxon>Quercus</taxon>
    </lineage>
</organism>
<reference evidence="1" key="2">
    <citation type="journal article" date="2018" name="Sci. Data">
        <title>The draft genome sequence of cork oak.</title>
        <authorList>
            <person name="Ramos A.M."/>
            <person name="Usie A."/>
            <person name="Barbosa P."/>
            <person name="Barros P.M."/>
            <person name="Capote T."/>
            <person name="Chaves I."/>
            <person name="Simoes F."/>
            <person name="Abreu I."/>
            <person name="Carrasquinho I."/>
            <person name="Faro C."/>
            <person name="Guimaraes J.B."/>
            <person name="Mendonca D."/>
            <person name="Nobrega F."/>
            <person name="Rodrigues L."/>
            <person name="Saibo N.J.M."/>
            <person name="Varela M.C."/>
            <person name="Egas C."/>
            <person name="Matos J."/>
            <person name="Miguel C.M."/>
            <person name="Oliveira M.M."/>
            <person name="Ricardo C.P."/>
            <person name="Goncalves S."/>
        </authorList>
    </citation>
    <scope>NUCLEOTIDE SEQUENCE [LARGE SCALE GENOMIC DNA]</scope>
    <source>
        <strain evidence="1">HL8</strain>
    </source>
</reference>
<accession>A0AAW0M5C9</accession>
<dbReference type="EMBL" id="PKMF04000020">
    <property type="protein sequence ID" value="KAK7858386.1"/>
    <property type="molecule type" value="Genomic_DNA"/>
</dbReference>
<reference evidence="1" key="3">
    <citation type="submission" date="2023-07" db="EMBL/GenBank/DDBJ databases">
        <title>An improved reference 1 genome and first organelle genomes of Quercus suber.</title>
        <authorList>
            <consortium name="Genosuber Consortium"/>
            <person name="Usie A."/>
            <person name="Serra O."/>
            <person name="Barros P."/>
        </authorList>
    </citation>
    <scope>NUCLEOTIDE SEQUENCE</scope>
    <source>
        <strain evidence="1">HL8</strain>
        <tissue evidence="1">Leaves</tissue>
    </source>
</reference>
<name>A0AAW0M5C9_QUESU</name>
<reference evidence="1" key="1">
    <citation type="submission" date="2017-12" db="EMBL/GenBank/DDBJ databases">
        <authorList>
            <person name="Barbosa P."/>
            <person name="Usie A."/>
            <person name="Ramos A.M."/>
        </authorList>
    </citation>
    <scope>NUCLEOTIDE SEQUENCE</scope>
    <source>
        <strain evidence="1">HL8</strain>
        <tissue evidence="1">Leaves</tissue>
    </source>
</reference>
<dbReference type="AlphaFoldDB" id="A0AAW0M5C9"/>
<evidence type="ECO:0000313" key="1">
    <source>
        <dbReference type="EMBL" id="KAK7858386.1"/>
    </source>
</evidence>
<comment type="caution">
    <text evidence="1">The sequence shown here is derived from an EMBL/GenBank/DDBJ whole genome shotgun (WGS) entry which is preliminary data.</text>
</comment>
<gene>
    <name evidence="1" type="ORF">CFP56_013052</name>
</gene>
<sequence>MEGGNAQKSEKAKAAGKVSMPLVMKGCLVIMPSIMNINALAYVERVVLLGPLIKCLHWIQIFPNCESDFGRSRGVKGVMLS</sequence>
<protein>
    <submittedName>
        <fullName evidence="1">Uncharacterized protein</fullName>
    </submittedName>
</protein>
<proteinExistence type="predicted"/>